<keyword evidence="7 9" id="KW-1133">Transmembrane helix</keyword>
<dbReference type="PROSITE" id="PS51257">
    <property type="entry name" value="PROKAR_LIPOPROTEIN"/>
    <property type="match status" value="1"/>
</dbReference>
<evidence type="ECO:0000256" key="5">
    <source>
        <dbReference type="ARBA" id="ARBA00022692"/>
    </source>
</evidence>
<dbReference type="InterPro" id="IPR005599">
    <property type="entry name" value="GPI_mannosylTrfase"/>
</dbReference>
<evidence type="ECO:0000256" key="6">
    <source>
        <dbReference type="ARBA" id="ARBA00022824"/>
    </source>
</evidence>
<reference evidence="10 11" key="1">
    <citation type="submission" date="2021-12" db="EMBL/GenBank/DDBJ databases">
        <title>Mucilaginibacter roseus genome.</title>
        <authorList>
            <person name="Ferreira J.R."/>
            <person name="Newman J.D."/>
        </authorList>
    </citation>
    <scope>NUCLEOTIDE SEQUENCE [LARGE SCALE GENOMIC DNA]</scope>
    <source>
        <strain evidence="10 11">LMG 28454</strain>
    </source>
</reference>
<dbReference type="PANTHER" id="PTHR22760">
    <property type="entry name" value="GLYCOSYLTRANSFERASE"/>
    <property type="match status" value="1"/>
</dbReference>
<feature type="transmembrane region" description="Helical" evidence="9">
    <location>
        <begin position="270"/>
        <end position="293"/>
    </location>
</feature>
<feature type="transmembrane region" description="Helical" evidence="9">
    <location>
        <begin position="14"/>
        <end position="32"/>
    </location>
</feature>
<name>A0ABS8U3L6_9SPHI</name>
<protein>
    <recommendedName>
        <fullName evidence="12">Mannosyltransferase</fullName>
    </recommendedName>
</protein>
<evidence type="ECO:0000256" key="1">
    <source>
        <dbReference type="ARBA" id="ARBA00004127"/>
    </source>
</evidence>
<evidence type="ECO:0000256" key="4">
    <source>
        <dbReference type="ARBA" id="ARBA00022679"/>
    </source>
</evidence>
<dbReference type="RefSeq" id="WP_232177736.1">
    <property type="nucleotide sequence ID" value="NZ_JAJPWV010000003.1"/>
</dbReference>
<accession>A0ABS8U3L6</accession>
<gene>
    <name evidence="10" type="ORF">LT679_11515</name>
</gene>
<sequence length="516" mass="59531">MIAFFFKIFHYSKFYNLLLPFIIAVFYVFCACKSSGYLQEDEHYQIIEFANYKLGLVTENKLAWEFEAQVRSGFQPFICYVIFKVANLFGVNDGYDRAFLLRAITGLLSIYVITAFISSYKKYIAPSLKGIFVIISFLLWFLPYLNIRFTSENLSGLMVILSLSIFEKAGYGEDRKLTFVTGLALGGAALFRYQIMLAIAGLVFWLLFVKKTKHVKILNLFAGIISMLLLGILIDHWLYNEWTITALNYFDANIIKGVASNFGTEPFYQYLVYVVRAPGVLGIFILASFIFVVCFYPKNLIVWMCVPFLFVHSIIPHKELRFLFPLINLCPFILIIAYQKAIHLLYKNSYNKKLKLGFTVLVGCAFLVINMSGLYAISTTSAASGKFSIADYIHHRYNKEHIEIIVVGGAFPFIDWGTIQNSYYSSKGYHIDRAVNIWQQGIFNRNNELNKKQILLIKANEVAGPKELEYLRSLGFKKVYQNIPELTLFIYNFYNPDLKAQQTYLFEKKLEYSTRQ</sequence>
<evidence type="ECO:0000313" key="10">
    <source>
        <dbReference type="EMBL" id="MCD8741232.1"/>
    </source>
</evidence>
<keyword evidence="11" id="KW-1185">Reference proteome</keyword>
<feature type="transmembrane region" description="Helical" evidence="9">
    <location>
        <begin position="358"/>
        <end position="377"/>
    </location>
</feature>
<evidence type="ECO:0008006" key="12">
    <source>
        <dbReference type="Google" id="ProtNLM"/>
    </source>
</evidence>
<feature type="transmembrane region" description="Helical" evidence="9">
    <location>
        <begin position="220"/>
        <end position="239"/>
    </location>
</feature>
<feature type="transmembrane region" description="Helical" evidence="9">
    <location>
        <begin position="322"/>
        <end position="346"/>
    </location>
</feature>
<feature type="transmembrane region" description="Helical" evidence="9">
    <location>
        <begin position="99"/>
        <end position="117"/>
    </location>
</feature>
<comment type="caution">
    <text evidence="10">The sequence shown here is derived from an EMBL/GenBank/DDBJ whole genome shotgun (WGS) entry which is preliminary data.</text>
</comment>
<feature type="transmembrane region" description="Helical" evidence="9">
    <location>
        <begin position="154"/>
        <end position="171"/>
    </location>
</feature>
<keyword evidence="3" id="KW-0328">Glycosyltransferase</keyword>
<feature type="transmembrane region" description="Helical" evidence="9">
    <location>
        <begin position="300"/>
        <end position="316"/>
    </location>
</feature>
<keyword evidence="4" id="KW-0808">Transferase</keyword>
<dbReference type="Pfam" id="PF03901">
    <property type="entry name" value="Glyco_transf_22"/>
    <property type="match status" value="1"/>
</dbReference>
<evidence type="ECO:0000256" key="2">
    <source>
        <dbReference type="ARBA" id="ARBA00004586"/>
    </source>
</evidence>
<evidence type="ECO:0000256" key="7">
    <source>
        <dbReference type="ARBA" id="ARBA00022989"/>
    </source>
</evidence>
<keyword evidence="6" id="KW-0256">Endoplasmic reticulum</keyword>
<keyword evidence="8 9" id="KW-0472">Membrane</keyword>
<feature type="transmembrane region" description="Helical" evidence="9">
    <location>
        <begin position="123"/>
        <end position="142"/>
    </location>
</feature>
<keyword evidence="5 9" id="KW-0812">Transmembrane</keyword>
<dbReference type="Proteomes" id="UP001199919">
    <property type="component" value="Unassembled WGS sequence"/>
</dbReference>
<feature type="transmembrane region" description="Helical" evidence="9">
    <location>
        <begin position="191"/>
        <end position="208"/>
    </location>
</feature>
<evidence type="ECO:0000256" key="9">
    <source>
        <dbReference type="SAM" id="Phobius"/>
    </source>
</evidence>
<dbReference type="EMBL" id="JAJPWV010000003">
    <property type="protein sequence ID" value="MCD8741232.1"/>
    <property type="molecule type" value="Genomic_DNA"/>
</dbReference>
<evidence type="ECO:0000256" key="8">
    <source>
        <dbReference type="ARBA" id="ARBA00023136"/>
    </source>
</evidence>
<evidence type="ECO:0000313" key="11">
    <source>
        <dbReference type="Proteomes" id="UP001199919"/>
    </source>
</evidence>
<comment type="subcellular location">
    <subcellularLocation>
        <location evidence="1">Endomembrane system</location>
        <topology evidence="1">Multi-pass membrane protein</topology>
    </subcellularLocation>
    <subcellularLocation>
        <location evidence="2">Endoplasmic reticulum membrane</location>
    </subcellularLocation>
</comment>
<evidence type="ECO:0000256" key="3">
    <source>
        <dbReference type="ARBA" id="ARBA00022676"/>
    </source>
</evidence>
<proteinExistence type="predicted"/>
<organism evidence="10 11">
    <name type="scientific">Mucilaginibacter roseus</name>
    <dbReference type="NCBI Taxonomy" id="1528868"/>
    <lineage>
        <taxon>Bacteria</taxon>
        <taxon>Pseudomonadati</taxon>
        <taxon>Bacteroidota</taxon>
        <taxon>Sphingobacteriia</taxon>
        <taxon>Sphingobacteriales</taxon>
        <taxon>Sphingobacteriaceae</taxon>
        <taxon>Mucilaginibacter</taxon>
    </lineage>
</organism>